<proteinExistence type="inferred from homology"/>
<keyword evidence="2" id="KW-0460">Magnesium</keyword>
<dbReference type="GO" id="GO:0016094">
    <property type="term" value="P:polyprenol biosynthetic process"/>
    <property type="evidence" value="ECO:0007669"/>
    <property type="project" value="TreeGrafter"/>
</dbReference>
<dbReference type="NCBIfam" id="TIGR00055">
    <property type="entry name" value="uppS"/>
    <property type="match status" value="1"/>
</dbReference>
<dbReference type="NCBIfam" id="NF011405">
    <property type="entry name" value="PRK14830.1"/>
    <property type="match status" value="1"/>
</dbReference>
<dbReference type="PROSITE" id="PS01066">
    <property type="entry name" value="UPP_SYNTHASE"/>
    <property type="match status" value="1"/>
</dbReference>
<feature type="binding site" evidence="2">
    <location>
        <position position="226"/>
    </location>
    <ligand>
        <name>Mg(2+)</name>
        <dbReference type="ChEBI" id="CHEBI:18420"/>
    </ligand>
</feature>
<reference evidence="3" key="1">
    <citation type="journal article" date="2005" name="Environ. Microbiol.">
        <title>Genetic and functional properties of uncultivated thermophilic crenarchaeotes from a subsurface gold mine as revealed by analysis of genome fragments.</title>
        <authorList>
            <person name="Nunoura T."/>
            <person name="Hirayama H."/>
            <person name="Takami H."/>
            <person name="Oida H."/>
            <person name="Nishi S."/>
            <person name="Shimamura S."/>
            <person name="Suzuki Y."/>
            <person name="Inagaki F."/>
            <person name="Takai K."/>
            <person name="Nealson K.H."/>
            <person name="Horikoshi K."/>
        </authorList>
    </citation>
    <scope>NUCLEOTIDE SEQUENCE</scope>
</reference>
<gene>
    <name evidence="3" type="ORF">HGMM_F21E04C06</name>
</gene>
<dbReference type="GO" id="GO:0000287">
    <property type="term" value="F:magnesium ion binding"/>
    <property type="evidence" value="ECO:0007669"/>
    <property type="project" value="UniProtKB-UniRule"/>
</dbReference>
<comment type="similarity">
    <text evidence="2">Belongs to the UPP synthase family.</text>
</comment>
<feature type="binding site" evidence="2">
    <location>
        <begin position="40"/>
        <end position="43"/>
    </location>
    <ligand>
        <name>substrate</name>
    </ligand>
</feature>
<dbReference type="AlphaFoldDB" id="H5SFD2"/>
<feature type="binding site" evidence="2">
    <location>
        <position position="90"/>
    </location>
    <ligand>
        <name>substrate</name>
    </ligand>
</feature>
<feature type="binding site" evidence="2">
    <location>
        <begin position="84"/>
        <end position="86"/>
    </location>
    <ligand>
        <name>substrate</name>
    </ligand>
</feature>
<dbReference type="Pfam" id="PF01255">
    <property type="entry name" value="Prenyltransf"/>
    <property type="match status" value="1"/>
</dbReference>
<organism evidence="3">
    <name type="scientific">uncultured Acidobacteriota bacterium</name>
    <dbReference type="NCBI Taxonomy" id="171953"/>
    <lineage>
        <taxon>Bacteria</taxon>
        <taxon>Pseudomonadati</taxon>
        <taxon>Acidobacteriota</taxon>
        <taxon>environmental samples</taxon>
    </lineage>
</organism>
<dbReference type="InterPro" id="IPR036424">
    <property type="entry name" value="UPP_synth-like_sf"/>
</dbReference>
<sequence>MEDLQKKFEGVIKPGSREALLLTQIRPERLPQHVAIIMDGNGRWALRRRKPRVVGHRAGAKAARRIVETAARLGIPVLTLYAFSTENWKRPQEEIEALMSLLREFLRKELETLKRHDIRLRIIGRWEELEETIRQELHRAMVETAANRRMQLVVALNYSGRTELVDAFRRLYREARESGLPPEAITEALITRYLETADLPDPDLLIRTSGEMRVSNFLLWQIAYTELYVTETLWPDFRPAHFFQALIEYQKRERRYGGLSAVERSPAVLP</sequence>
<protein>
    <recommendedName>
        <fullName evidence="2">Isoprenyl transferase</fullName>
        <ecNumber evidence="2">2.5.1.-</ecNumber>
    </recommendedName>
</protein>
<feature type="binding site" evidence="2">
    <location>
        <position position="207"/>
    </location>
    <ligand>
        <name>substrate</name>
    </ligand>
</feature>
<dbReference type="EMBL" id="AP011702">
    <property type="protein sequence ID" value="BAL54868.1"/>
    <property type="molecule type" value="Genomic_DNA"/>
</dbReference>
<feature type="binding site" evidence="2">
    <location>
        <position position="88"/>
    </location>
    <ligand>
        <name>substrate</name>
    </ligand>
</feature>
<evidence type="ECO:0000313" key="3">
    <source>
        <dbReference type="EMBL" id="BAL54868.1"/>
    </source>
</evidence>
<dbReference type="PANTHER" id="PTHR10291">
    <property type="entry name" value="DEHYDRODOLICHYL DIPHOSPHATE SYNTHASE FAMILY MEMBER"/>
    <property type="match status" value="1"/>
</dbReference>
<keyword evidence="1 2" id="KW-0808">Transferase</keyword>
<reference evidence="3" key="2">
    <citation type="journal article" date="2012" name="PLoS ONE">
        <title>A Deeply Branching Thermophilic Bacterium with an Ancient Acetyl-CoA Pathway Dominates a Subsurface Ecosystem.</title>
        <authorList>
            <person name="Takami H."/>
            <person name="Noguchi H."/>
            <person name="Takaki Y."/>
            <person name="Uchiyama I."/>
            <person name="Toyoda A."/>
            <person name="Nishi S."/>
            <person name="Chee G.-J."/>
            <person name="Arai W."/>
            <person name="Nunoura T."/>
            <person name="Itoh T."/>
            <person name="Hattori M."/>
            <person name="Takai K."/>
        </authorList>
    </citation>
    <scope>NUCLEOTIDE SEQUENCE</scope>
</reference>
<dbReference type="FunFam" id="3.40.1180.10:FF:000001">
    <property type="entry name" value="(2E,6E)-farnesyl-diphosphate-specific ditrans,polycis-undecaprenyl-diphosphate synthase"/>
    <property type="match status" value="1"/>
</dbReference>
<dbReference type="InterPro" id="IPR018520">
    <property type="entry name" value="UPP_synth-like_CS"/>
</dbReference>
<feature type="binding site" evidence="2">
    <location>
        <position position="39"/>
    </location>
    <ligand>
        <name>Mg(2+)</name>
        <dbReference type="ChEBI" id="CHEBI:18420"/>
    </ligand>
</feature>
<keyword evidence="2" id="KW-0479">Metal-binding</keyword>
<evidence type="ECO:0000256" key="2">
    <source>
        <dbReference type="HAMAP-Rule" id="MF_01139"/>
    </source>
</evidence>
<name>H5SFD2_9BACT</name>
<evidence type="ECO:0000256" key="1">
    <source>
        <dbReference type="ARBA" id="ARBA00022679"/>
    </source>
</evidence>
<dbReference type="CDD" id="cd00475">
    <property type="entry name" value="Cis_IPPS"/>
    <property type="match status" value="1"/>
</dbReference>
<feature type="active site" description="Proton acceptor" evidence="2">
    <location>
        <position position="87"/>
    </location>
</feature>
<feature type="binding site" evidence="2">
    <location>
        <position position="44"/>
    </location>
    <ligand>
        <name>substrate</name>
    </ligand>
</feature>
<comment type="subunit">
    <text evidence="2">Homodimer.</text>
</comment>
<feature type="binding site" evidence="2">
    <location>
        <begin position="213"/>
        <end position="215"/>
    </location>
    <ligand>
        <name>substrate</name>
    </ligand>
</feature>
<dbReference type="SUPFAM" id="SSF64005">
    <property type="entry name" value="Undecaprenyl diphosphate synthase"/>
    <property type="match status" value="1"/>
</dbReference>
<dbReference type="HAMAP" id="MF_01139">
    <property type="entry name" value="ISPT"/>
    <property type="match status" value="1"/>
</dbReference>
<dbReference type="GO" id="GO:0045547">
    <property type="term" value="F:ditrans,polycis-polyprenyl diphosphate synthase [(2E,6E)-farnesyl diphosphate specific] activity"/>
    <property type="evidence" value="ECO:0007669"/>
    <property type="project" value="TreeGrafter"/>
</dbReference>
<comment type="function">
    <text evidence="2">Catalyzes the condensation of isopentenyl diphosphate (IPP) with allylic pyrophosphates generating different type of terpenoids.</text>
</comment>
<feature type="active site" evidence="2">
    <location>
        <position position="39"/>
    </location>
</feature>
<accession>H5SFD2</accession>
<dbReference type="InterPro" id="IPR001441">
    <property type="entry name" value="UPP_synth-like"/>
</dbReference>
<feature type="binding site" evidence="2">
    <location>
        <position position="52"/>
    </location>
    <ligand>
        <name>substrate</name>
    </ligand>
</feature>
<feature type="binding site" evidence="2">
    <location>
        <position position="56"/>
    </location>
    <ligand>
        <name>substrate</name>
    </ligand>
</feature>
<dbReference type="EC" id="2.5.1.-" evidence="2"/>
<dbReference type="PANTHER" id="PTHR10291:SF0">
    <property type="entry name" value="DEHYDRODOLICHYL DIPHOSPHATE SYNTHASE 2"/>
    <property type="match status" value="1"/>
</dbReference>
<dbReference type="Gene3D" id="3.40.1180.10">
    <property type="entry name" value="Decaprenyl diphosphate synthase-like"/>
    <property type="match status" value="1"/>
</dbReference>
<comment type="cofactor">
    <cofactor evidence="2">
        <name>Mg(2+)</name>
        <dbReference type="ChEBI" id="CHEBI:18420"/>
    </cofactor>
    <text evidence="2">Binds 2 magnesium ions per subunit.</text>
</comment>